<dbReference type="AlphaFoldDB" id="A0A433SJP1"/>
<feature type="compositionally biased region" description="Acidic residues" evidence="4">
    <location>
        <begin position="345"/>
        <end position="359"/>
    </location>
</feature>
<dbReference type="OrthoDB" id="6159439at2759"/>
<dbReference type="InterPro" id="IPR050649">
    <property type="entry name" value="Paired_Homeobox_TFs"/>
</dbReference>
<dbReference type="EMBL" id="RQTK01001729">
    <property type="protein sequence ID" value="RUS69321.1"/>
    <property type="molecule type" value="Genomic_DNA"/>
</dbReference>
<gene>
    <name evidence="6" type="ORF">EGW08_022917</name>
</gene>
<dbReference type="InterPro" id="IPR009057">
    <property type="entry name" value="Homeodomain-like_sf"/>
</dbReference>
<dbReference type="SUPFAM" id="SSF46689">
    <property type="entry name" value="Homeodomain-like"/>
    <property type="match status" value="1"/>
</dbReference>
<sequence length="462" mass="50328">MATTADFLKSDSRMFGFSPLPRPAGEGQGYGGVTGQLAGHPDDLMSSRSLLDANQRMAGYSIDGILGHGRLGPNSLKDLSSPYGASLSPQLHSGNISPASYIHNNHMNLMNHHHHQHQHQHQQQHQHQHQHSQQLHHPAHGQQQQHHQHHLHHYPNSAISPVSSNGSSNNANTNTNNNTAGFRLSSEGLNCSGSNNPYNSPTPTGSPQTPTALCGNLNVSNNNNNNSNNNNTTNNSYDRRSITSINQNNSNNNNSSNGISDATNHRLHNGIAAPATPPRMKKESVDMFGPDIHKESASSGGKADPNLPCPSPLSSGTSALLEKNATRKEPLLTKSKLNSASPNNADDEGGENDADDDDACLGVRGGDGRDGGLEDEEDGEPKRKKRRNRTTFTSFQLEEMERVFQKTHYPDVYAREQLALRCSLTEARVQQAPRRVGLDPERSYGRLAWTRAYALTNSLVYS</sequence>
<evidence type="ECO:0000256" key="2">
    <source>
        <dbReference type="PROSITE-ProRule" id="PRU00108"/>
    </source>
</evidence>
<evidence type="ECO:0000313" key="7">
    <source>
        <dbReference type="Proteomes" id="UP000271974"/>
    </source>
</evidence>
<feature type="compositionally biased region" description="Polar residues" evidence="4">
    <location>
        <begin position="187"/>
        <end position="199"/>
    </location>
</feature>
<feature type="compositionally biased region" description="Low complexity" evidence="4">
    <location>
        <begin position="131"/>
        <end position="145"/>
    </location>
</feature>
<feature type="region of interest" description="Disordered" evidence="4">
    <location>
        <begin position="112"/>
        <end position="264"/>
    </location>
</feature>
<dbReference type="FunFam" id="1.10.10.60:FF:000710">
    <property type="entry name" value="Paired box 7a"/>
    <property type="match status" value="1"/>
</dbReference>
<dbReference type="Pfam" id="PF00046">
    <property type="entry name" value="Homeodomain"/>
    <property type="match status" value="1"/>
</dbReference>
<dbReference type="PANTHER" id="PTHR24329:SF543">
    <property type="entry name" value="FI01017P-RELATED"/>
    <property type="match status" value="1"/>
</dbReference>
<dbReference type="GO" id="GO:0000981">
    <property type="term" value="F:DNA-binding transcription factor activity, RNA polymerase II-specific"/>
    <property type="evidence" value="ECO:0007669"/>
    <property type="project" value="TreeGrafter"/>
</dbReference>
<dbReference type="InterPro" id="IPR001356">
    <property type="entry name" value="HD"/>
</dbReference>
<protein>
    <recommendedName>
        <fullName evidence="5">Homeobox domain-containing protein</fullName>
    </recommendedName>
</protein>
<name>A0A433SJP1_ELYCH</name>
<organism evidence="6 7">
    <name type="scientific">Elysia chlorotica</name>
    <name type="common">Eastern emerald elysia</name>
    <name type="synonym">Sea slug</name>
    <dbReference type="NCBI Taxonomy" id="188477"/>
    <lineage>
        <taxon>Eukaryota</taxon>
        <taxon>Metazoa</taxon>
        <taxon>Spiralia</taxon>
        <taxon>Lophotrochozoa</taxon>
        <taxon>Mollusca</taxon>
        <taxon>Gastropoda</taxon>
        <taxon>Heterobranchia</taxon>
        <taxon>Euthyneura</taxon>
        <taxon>Panpulmonata</taxon>
        <taxon>Sacoglossa</taxon>
        <taxon>Placobranchoidea</taxon>
        <taxon>Plakobranchidae</taxon>
        <taxon>Elysia</taxon>
    </lineage>
</organism>
<dbReference type="GO" id="GO:0000977">
    <property type="term" value="F:RNA polymerase II transcription regulatory region sequence-specific DNA binding"/>
    <property type="evidence" value="ECO:0007669"/>
    <property type="project" value="TreeGrafter"/>
</dbReference>
<dbReference type="CDD" id="cd00086">
    <property type="entry name" value="homeodomain"/>
    <property type="match status" value="1"/>
</dbReference>
<dbReference type="PROSITE" id="PS50071">
    <property type="entry name" value="HOMEOBOX_2"/>
    <property type="match status" value="1"/>
</dbReference>
<evidence type="ECO:0000256" key="1">
    <source>
        <dbReference type="ARBA" id="ARBA00004123"/>
    </source>
</evidence>
<feature type="region of interest" description="Disordered" evidence="4">
    <location>
        <begin position="290"/>
        <end position="391"/>
    </location>
</feature>
<comment type="caution">
    <text evidence="6">The sequence shown here is derived from an EMBL/GenBank/DDBJ whole genome shotgun (WGS) entry which is preliminary data.</text>
</comment>
<comment type="subcellular location">
    <subcellularLocation>
        <location evidence="1 2 3">Nucleus</location>
    </subcellularLocation>
</comment>
<reference evidence="6 7" key="1">
    <citation type="submission" date="2019-01" db="EMBL/GenBank/DDBJ databases">
        <title>A draft genome assembly of the solar-powered sea slug Elysia chlorotica.</title>
        <authorList>
            <person name="Cai H."/>
            <person name="Li Q."/>
            <person name="Fang X."/>
            <person name="Li J."/>
            <person name="Curtis N.E."/>
            <person name="Altenburger A."/>
            <person name="Shibata T."/>
            <person name="Feng M."/>
            <person name="Maeda T."/>
            <person name="Schwartz J.A."/>
            <person name="Shigenobu S."/>
            <person name="Lundholm N."/>
            <person name="Nishiyama T."/>
            <person name="Yang H."/>
            <person name="Hasebe M."/>
            <person name="Li S."/>
            <person name="Pierce S.K."/>
            <person name="Wang J."/>
        </authorList>
    </citation>
    <scope>NUCLEOTIDE SEQUENCE [LARGE SCALE GENOMIC DNA]</scope>
    <source>
        <strain evidence="6">EC2010</strain>
        <tissue evidence="6">Whole organism of an adult</tissue>
    </source>
</reference>
<accession>A0A433SJP1</accession>
<feature type="compositionally biased region" description="Basic residues" evidence="4">
    <location>
        <begin position="112"/>
        <end position="130"/>
    </location>
</feature>
<evidence type="ECO:0000259" key="5">
    <source>
        <dbReference type="PROSITE" id="PS50071"/>
    </source>
</evidence>
<evidence type="ECO:0000313" key="6">
    <source>
        <dbReference type="EMBL" id="RUS69321.1"/>
    </source>
</evidence>
<keyword evidence="7" id="KW-1185">Reference proteome</keyword>
<keyword evidence="2 3" id="KW-0539">Nucleus</keyword>
<dbReference type="SMART" id="SM00389">
    <property type="entry name" value="HOX"/>
    <property type="match status" value="1"/>
</dbReference>
<dbReference type="Gene3D" id="1.10.10.60">
    <property type="entry name" value="Homeodomain-like"/>
    <property type="match status" value="1"/>
</dbReference>
<proteinExistence type="predicted"/>
<dbReference type="PANTHER" id="PTHR24329">
    <property type="entry name" value="HOMEOBOX PROTEIN ARISTALESS"/>
    <property type="match status" value="1"/>
</dbReference>
<evidence type="ECO:0000256" key="3">
    <source>
        <dbReference type="RuleBase" id="RU000682"/>
    </source>
</evidence>
<evidence type="ECO:0000256" key="4">
    <source>
        <dbReference type="SAM" id="MobiDB-lite"/>
    </source>
</evidence>
<feature type="domain" description="Homeobox" evidence="5">
    <location>
        <begin position="383"/>
        <end position="430"/>
    </location>
</feature>
<feature type="compositionally biased region" description="Low complexity" evidence="4">
    <location>
        <begin position="156"/>
        <end position="180"/>
    </location>
</feature>
<feature type="DNA-binding region" description="Homeobox" evidence="2">
    <location>
        <begin position="385"/>
        <end position="431"/>
    </location>
</feature>
<dbReference type="Proteomes" id="UP000271974">
    <property type="component" value="Unassembled WGS sequence"/>
</dbReference>
<keyword evidence="2 3" id="KW-0238">DNA-binding</keyword>
<dbReference type="STRING" id="188477.A0A433SJP1"/>
<dbReference type="GO" id="GO:0005634">
    <property type="term" value="C:nucleus"/>
    <property type="evidence" value="ECO:0007669"/>
    <property type="project" value="UniProtKB-SubCell"/>
</dbReference>
<feature type="compositionally biased region" description="Low complexity" evidence="4">
    <location>
        <begin position="201"/>
        <end position="260"/>
    </location>
</feature>
<keyword evidence="2 3" id="KW-0371">Homeobox</keyword>